<dbReference type="Proteomes" id="UP001304298">
    <property type="component" value="Unassembled WGS sequence"/>
</dbReference>
<sequence length="195" mass="20530">MNDTLALPAGPLAEASLRLARESESAAIADHSVRSFLFARLLAGQDGSVRDAAYDEDLLFTACVLHDLGLGSLATAEARFEVEGADLAASVLTEHGVAAAEVDRVWEAIALHSSLGIADRRGLLTSLTHKGVFVDAGRFTGLDAAVLEPVYAAYPRPDGERWIEDAIVEHAARSAAAAPPYSLGAELLRQRRGGA</sequence>
<evidence type="ECO:0000313" key="3">
    <source>
        <dbReference type="Proteomes" id="UP001304298"/>
    </source>
</evidence>
<comment type="caution">
    <text evidence="2">The sequence shown here is derived from an EMBL/GenBank/DDBJ whole genome shotgun (WGS) entry which is preliminary data.</text>
</comment>
<keyword evidence="3" id="KW-1185">Reference proteome</keyword>
<dbReference type="InterPro" id="IPR006674">
    <property type="entry name" value="HD_domain"/>
</dbReference>
<name>A0ABU5R5I0_9PSEU</name>
<dbReference type="Pfam" id="PF01966">
    <property type="entry name" value="HD"/>
    <property type="match status" value="1"/>
</dbReference>
<evidence type="ECO:0000313" key="2">
    <source>
        <dbReference type="EMBL" id="MEA5360546.1"/>
    </source>
</evidence>
<proteinExistence type="predicted"/>
<dbReference type="PANTHER" id="PTHR35569">
    <property type="entry name" value="CYANAMIDE HYDRATASE DDI2-RELATED"/>
    <property type="match status" value="1"/>
</dbReference>
<gene>
    <name evidence="2" type="ORF">VA596_13445</name>
</gene>
<dbReference type="SUPFAM" id="SSF109604">
    <property type="entry name" value="HD-domain/PDEase-like"/>
    <property type="match status" value="1"/>
</dbReference>
<reference evidence="2 3" key="1">
    <citation type="submission" date="2023-12" db="EMBL/GenBank/DDBJ databases">
        <title>Amycolatopsis sp. V23-08.</title>
        <authorList>
            <person name="Somphong A."/>
        </authorList>
    </citation>
    <scope>NUCLEOTIDE SEQUENCE [LARGE SCALE GENOMIC DNA]</scope>
    <source>
        <strain evidence="2 3">V23-08</strain>
    </source>
</reference>
<dbReference type="Gene3D" id="1.10.3210.10">
    <property type="entry name" value="Hypothetical protein af1432"/>
    <property type="match status" value="1"/>
</dbReference>
<feature type="domain" description="HD" evidence="1">
    <location>
        <begin position="29"/>
        <end position="117"/>
    </location>
</feature>
<evidence type="ECO:0000259" key="1">
    <source>
        <dbReference type="Pfam" id="PF01966"/>
    </source>
</evidence>
<organism evidence="2 3">
    <name type="scientific">Amycolatopsis heterodermiae</name>
    <dbReference type="NCBI Taxonomy" id="3110235"/>
    <lineage>
        <taxon>Bacteria</taxon>
        <taxon>Bacillati</taxon>
        <taxon>Actinomycetota</taxon>
        <taxon>Actinomycetes</taxon>
        <taxon>Pseudonocardiales</taxon>
        <taxon>Pseudonocardiaceae</taxon>
        <taxon>Amycolatopsis</taxon>
    </lineage>
</organism>
<dbReference type="PANTHER" id="PTHR35569:SF1">
    <property type="entry name" value="CYANAMIDE HYDRATASE DDI2-RELATED"/>
    <property type="match status" value="1"/>
</dbReference>
<dbReference type="RefSeq" id="WP_323326784.1">
    <property type="nucleotide sequence ID" value="NZ_JAYFSI010000002.1"/>
</dbReference>
<dbReference type="EMBL" id="JAYFSI010000002">
    <property type="protein sequence ID" value="MEA5360546.1"/>
    <property type="molecule type" value="Genomic_DNA"/>
</dbReference>
<accession>A0ABU5R5I0</accession>
<protein>
    <submittedName>
        <fullName evidence="2">HD domain-containing protein</fullName>
    </submittedName>
</protein>